<accession>A0ABU8EN08</accession>
<name>A0ABU8EN08_9GAMM</name>
<keyword evidence="1" id="KW-0732">Signal</keyword>
<dbReference type="EMBL" id="JBAWKS010000001">
    <property type="protein sequence ID" value="MEI4548155.1"/>
    <property type="molecule type" value="Genomic_DNA"/>
</dbReference>
<evidence type="ECO:0000313" key="2">
    <source>
        <dbReference type="EMBL" id="MEI4548155.1"/>
    </source>
</evidence>
<dbReference type="Proteomes" id="UP001382455">
    <property type="component" value="Unassembled WGS sequence"/>
</dbReference>
<reference evidence="2 3" key="1">
    <citation type="submission" date="2023-12" db="EMBL/GenBank/DDBJ databases">
        <title>Friends and Foes: Symbiotic and Algicidal bacterial influence on Karenia brevis blooms.</title>
        <authorList>
            <person name="Fei C."/>
            <person name="Mohamed A.R."/>
            <person name="Booker A."/>
            <person name="Arshad M."/>
            <person name="Klass S."/>
            <person name="Ahn S."/>
            <person name="Gilbert P.M."/>
            <person name="Heil C.A."/>
            <person name="Martinez J.M."/>
            <person name="Amin S.A."/>
        </authorList>
    </citation>
    <scope>NUCLEOTIDE SEQUENCE [LARGE SCALE GENOMIC DNA]</scope>
    <source>
        <strain evidence="2 3">CE15</strain>
    </source>
</reference>
<protein>
    <submittedName>
        <fullName evidence="2">Uncharacterized protein</fullName>
    </submittedName>
</protein>
<feature type="chain" id="PRO_5046355642" evidence="1">
    <location>
        <begin position="20"/>
        <end position="132"/>
    </location>
</feature>
<sequence>MKKFGLISALMLGSMSVAANDVMDICLVTGQPSTDVQVESIKRIKIAKGSYGSVTDILPAFGKEANSLGANAVVNYIGSQRFGFWPWRLVRPIVRGEAAKIDFNNGKTCESIGGATIRRVIETNKEPHLVNS</sequence>
<dbReference type="RefSeq" id="WP_054981481.1">
    <property type="nucleotide sequence ID" value="NZ_JBAWKS010000001.1"/>
</dbReference>
<organism evidence="2 3">
    <name type="scientific">Pseudoalteromonas spongiae</name>
    <dbReference type="NCBI Taxonomy" id="298657"/>
    <lineage>
        <taxon>Bacteria</taxon>
        <taxon>Pseudomonadati</taxon>
        <taxon>Pseudomonadota</taxon>
        <taxon>Gammaproteobacteria</taxon>
        <taxon>Alteromonadales</taxon>
        <taxon>Pseudoalteromonadaceae</taxon>
        <taxon>Pseudoalteromonas</taxon>
    </lineage>
</organism>
<keyword evidence="3" id="KW-1185">Reference proteome</keyword>
<feature type="signal peptide" evidence="1">
    <location>
        <begin position="1"/>
        <end position="19"/>
    </location>
</feature>
<proteinExistence type="predicted"/>
<evidence type="ECO:0000313" key="3">
    <source>
        <dbReference type="Proteomes" id="UP001382455"/>
    </source>
</evidence>
<comment type="caution">
    <text evidence="2">The sequence shown here is derived from an EMBL/GenBank/DDBJ whole genome shotgun (WGS) entry which is preliminary data.</text>
</comment>
<gene>
    <name evidence="2" type="ORF">WAE96_00275</name>
</gene>
<evidence type="ECO:0000256" key="1">
    <source>
        <dbReference type="SAM" id="SignalP"/>
    </source>
</evidence>